<dbReference type="SUPFAM" id="SSF55729">
    <property type="entry name" value="Acyl-CoA N-acyltransferases (Nat)"/>
    <property type="match status" value="1"/>
</dbReference>
<dbReference type="GO" id="GO:0016746">
    <property type="term" value="F:acyltransferase activity"/>
    <property type="evidence" value="ECO:0007669"/>
    <property type="project" value="UniProtKB-KW"/>
</dbReference>
<comment type="caution">
    <text evidence="3">The sequence shown here is derived from an EMBL/GenBank/DDBJ whole genome shotgun (WGS) entry which is preliminary data.</text>
</comment>
<keyword evidence="3" id="KW-0808">Transferase</keyword>
<dbReference type="Gene3D" id="3.40.630.30">
    <property type="match status" value="1"/>
</dbReference>
<dbReference type="Pfam" id="PF14542">
    <property type="entry name" value="Acetyltransf_CG"/>
    <property type="match status" value="1"/>
</dbReference>
<feature type="domain" description="N-acetyltransferase" evidence="1">
    <location>
        <begin position="1"/>
        <end position="111"/>
    </location>
</feature>
<dbReference type="EC" id="2.3.1.-" evidence="3"/>
<gene>
    <name evidence="3" type="ORF">ACFSJS_13795</name>
</gene>
<accession>A0ABW4PKE6</accession>
<evidence type="ECO:0000259" key="2">
    <source>
        <dbReference type="PROSITE" id="PS51729"/>
    </source>
</evidence>
<organism evidence="3 4">
    <name type="scientific">Streptomyces desertarenae</name>
    <dbReference type="NCBI Taxonomy" id="2666184"/>
    <lineage>
        <taxon>Bacteria</taxon>
        <taxon>Bacillati</taxon>
        <taxon>Actinomycetota</taxon>
        <taxon>Actinomycetes</taxon>
        <taxon>Kitasatosporales</taxon>
        <taxon>Streptomycetaceae</taxon>
        <taxon>Streptomyces</taxon>
    </lineage>
</organism>
<protein>
    <submittedName>
        <fullName evidence="3">GNAT family N-acetyltransferase</fullName>
        <ecNumber evidence="3">2.3.1.-</ecNumber>
    </submittedName>
</protein>
<dbReference type="PANTHER" id="PTHR31435">
    <property type="entry name" value="PROTEIN NATD1"/>
    <property type="match status" value="1"/>
</dbReference>
<dbReference type="EMBL" id="JBHUFU010000007">
    <property type="protein sequence ID" value="MFD1830739.1"/>
    <property type="molecule type" value="Genomic_DNA"/>
</dbReference>
<dbReference type="PROSITE" id="PS51729">
    <property type="entry name" value="GNAT_YJDJ"/>
    <property type="match status" value="1"/>
</dbReference>
<sequence>MPTAATNRPVSITDAPAHSRFEARIGTTLTGFADYVRAGDLVSYPRVVVSRPFLGQGIGDRLVRTAVEDARRRGLRIRPACAFVEQWLALNPEYRDLVAGEPGTGAAGGRG</sequence>
<dbReference type="InterPro" id="IPR016181">
    <property type="entry name" value="Acyl_CoA_acyltransferase"/>
</dbReference>
<reference evidence="4" key="1">
    <citation type="journal article" date="2019" name="Int. J. Syst. Evol. Microbiol.">
        <title>The Global Catalogue of Microorganisms (GCM) 10K type strain sequencing project: providing services to taxonomists for standard genome sequencing and annotation.</title>
        <authorList>
            <consortium name="The Broad Institute Genomics Platform"/>
            <consortium name="The Broad Institute Genome Sequencing Center for Infectious Disease"/>
            <person name="Wu L."/>
            <person name="Ma J."/>
        </authorList>
    </citation>
    <scope>NUCLEOTIDE SEQUENCE [LARGE SCALE GENOMIC DNA]</scope>
    <source>
        <strain evidence="4">CGMCC 4.7455</strain>
    </source>
</reference>
<dbReference type="InterPro" id="IPR000182">
    <property type="entry name" value="GNAT_dom"/>
</dbReference>
<dbReference type="PROSITE" id="PS51186">
    <property type="entry name" value="GNAT"/>
    <property type="match status" value="1"/>
</dbReference>
<dbReference type="PANTHER" id="PTHR31435:SF10">
    <property type="entry name" value="BSR4717 PROTEIN"/>
    <property type="match status" value="1"/>
</dbReference>
<dbReference type="InterPro" id="IPR031165">
    <property type="entry name" value="GNAT_YJDJ"/>
</dbReference>
<dbReference type="Proteomes" id="UP001597365">
    <property type="component" value="Unassembled WGS sequence"/>
</dbReference>
<dbReference type="RefSeq" id="WP_380899958.1">
    <property type="nucleotide sequence ID" value="NZ_JBHUFU010000007.1"/>
</dbReference>
<name>A0ABW4PKE6_9ACTN</name>
<proteinExistence type="predicted"/>
<dbReference type="InterPro" id="IPR045057">
    <property type="entry name" value="Gcn5-rel_NAT"/>
</dbReference>
<feature type="domain" description="N-acetyltransferase" evidence="2">
    <location>
        <begin position="13"/>
        <end position="99"/>
    </location>
</feature>
<evidence type="ECO:0000313" key="3">
    <source>
        <dbReference type="EMBL" id="MFD1830739.1"/>
    </source>
</evidence>
<keyword evidence="4" id="KW-1185">Reference proteome</keyword>
<evidence type="ECO:0000259" key="1">
    <source>
        <dbReference type="PROSITE" id="PS51186"/>
    </source>
</evidence>
<keyword evidence="3" id="KW-0012">Acyltransferase</keyword>
<evidence type="ECO:0000313" key="4">
    <source>
        <dbReference type="Proteomes" id="UP001597365"/>
    </source>
</evidence>